<reference evidence="1" key="1">
    <citation type="journal article" date="2017" name="BMC Genomics">
        <title>Genomic characterization of two novel pathogenic avipoxviruses isolated from pacific shearwaters (Ardenna spp.).</title>
        <authorList>
            <person name="Sarker S."/>
            <person name="Das S."/>
            <person name="Lavers J.L."/>
            <person name="Hutton I."/>
            <person name="Helbig K."/>
            <person name="Imbery J."/>
            <person name="Upton C."/>
            <person name="Raidal S.R."/>
        </authorList>
    </citation>
    <scope>NUCLEOTIDE SEQUENCE [LARGE SCALE GENOMIC DNA]</scope>
    <source>
        <strain evidence="1">SWPV-2</strain>
    </source>
</reference>
<dbReference type="EMBL" id="KX857215">
    <property type="protein sequence ID" value="ARE67251.1"/>
    <property type="molecule type" value="Genomic_DNA"/>
</dbReference>
<proteinExistence type="predicted"/>
<name>A0A1V0QFZ1_CNPV</name>
<accession>A0A1V0QFZ1</accession>
<sequence>MVKKKRSRNNCCKIFIRTVKSIGIKMYDLCNSNKYVICNYISKSKKFCYKSFSGNGNTCINRLIKYLTDEFIKKVTRSMVPNPLDISRNVLGKSD</sequence>
<gene>
    <name evidence="1" type="primary">SWPV2-032</name>
</gene>
<dbReference type="Proteomes" id="UP000319767">
    <property type="component" value="Segment"/>
</dbReference>
<organism evidence="1">
    <name type="scientific">Shearwaterpox virus</name>
    <dbReference type="NCBI Taxonomy" id="1974596"/>
    <lineage>
        <taxon>Viruses</taxon>
        <taxon>Varidnaviria</taxon>
        <taxon>Bamfordvirae</taxon>
        <taxon>Nucleocytoviricota</taxon>
        <taxon>Pokkesviricetes</taxon>
        <taxon>Chitovirales</taxon>
        <taxon>Poxviridae</taxon>
        <taxon>Chordopoxvirinae</taxon>
        <taxon>Avipoxvirus</taxon>
        <taxon>Avipoxvirus canarypox</taxon>
        <taxon>Canarypox virus</taxon>
    </lineage>
</organism>
<protein>
    <submittedName>
        <fullName evidence="1">SWPV2-ORF032</fullName>
    </submittedName>
</protein>
<evidence type="ECO:0000313" key="1">
    <source>
        <dbReference type="EMBL" id="ARE67251.1"/>
    </source>
</evidence>